<sequence>MALYQPHQVLMAFSDDCFSTIQGAWRPFIMMAIVMIELALVVWLHDGSEELPITSFPALAFSLISSGVLVYALHLLQVKRRTNYRVYLSSVPAELITLSAEKMDTVSRKEIADWLVAQKVAL</sequence>
<evidence type="ECO:0000313" key="2">
    <source>
        <dbReference type="EMBL" id="OBU10533.1"/>
    </source>
</evidence>
<feature type="transmembrane region" description="Helical" evidence="1">
    <location>
        <begin position="56"/>
        <end position="76"/>
    </location>
</feature>
<proteinExistence type="predicted"/>
<gene>
    <name evidence="2" type="ORF">AYY17_15415</name>
</gene>
<evidence type="ECO:0000313" key="3">
    <source>
        <dbReference type="Proteomes" id="UP000092247"/>
    </source>
</evidence>
<keyword evidence="1" id="KW-0472">Membrane</keyword>
<name>A0A1B8HM90_9GAMM</name>
<dbReference type="RefSeq" id="WP_067421735.1">
    <property type="nucleotide sequence ID" value="NZ_LZEX01000003.1"/>
</dbReference>
<dbReference type="AlphaFoldDB" id="A0A1B8HM90"/>
<dbReference type="EMBL" id="LZEX01000003">
    <property type="protein sequence ID" value="OBU10533.1"/>
    <property type="molecule type" value="Genomic_DNA"/>
</dbReference>
<protein>
    <submittedName>
        <fullName evidence="2">Uncharacterized protein</fullName>
    </submittedName>
</protein>
<reference evidence="2 3" key="1">
    <citation type="submission" date="2016-06" db="EMBL/GenBank/DDBJ databases">
        <authorList>
            <person name="Kjaerup R.B."/>
            <person name="Dalgaard T.S."/>
            <person name="Juul-Madsen H.R."/>
        </authorList>
    </citation>
    <scope>NUCLEOTIDE SEQUENCE [LARGE SCALE GENOMIC DNA]</scope>
    <source>
        <strain evidence="2 3">GCSL-Mp3</strain>
    </source>
</reference>
<comment type="caution">
    <text evidence="2">The sequence shown here is derived from an EMBL/GenBank/DDBJ whole genome shotgun (WGS) entry which is preliminary data.</text>
</comment>
<accession>A0A1B8HM90</accession>
<keyword evidence="1" id="KW-0812">Transmembrane</keyword>
<keyword evidence="1" id="KW-1133">Transmembrane helix</keyword>
<evidence type="ECO:0000256" key="1">
    <source>
        <dbReference type="SAM" id="Phobius"/>
    </source>
</evidence>
<organism evidence="2 3">
    <name type="scientific">Morganella psychrotolerans</name>
    <dbReference type="NCBI Taxonomy" id="368603"/>
    <lineage>
        <taxon>Bacteria</taxon>
        <taxon>Pseudomonadati</taxon>
        <taxon>Pseudomonadota</taxon>
        <taxon>Gammaproteobacteria</taxon>
        <taxon>Enterobacterales</taxon>
        <taxon>Morganellaceae</taxon>
        <taxon>Morganella</taxon>
    </lineage>
</organism>
<feature type="transmembrane region" description="Helical" evidence="1">
    <location>
        <begin position="28"/>
        <end position="44"/>
    </location>
</feature>
<dbReference type="Proteomes" id="UP000092247">
    <property type="component" value="Unassembled WGS sequence"/>
</dbReference>